<sequence>MKAAHVESNPPPQVLFSERHAQASEWSLSFMLPGVGHPWGAPIDRADADLLFAPFI</sequence>
<evidence type="ECO:0000313" key="1">
    <source>
        <dbReference type="EMBL" id="ETR98684.1"/>
    </source>
</evidence>
<reference evidence="2" key="1">
    <citation type="journal article" date="2013" name="Ind. Biotechnol.">
        <title>Comparative genomics analysis of Trichoderma reesei strains.</title>
        <authorList>
            <person name="Koike H."/>
            <person name="Aerts A."/>
            <person name="LaButti K."/>
            <person name="Grigoriev I.V."/>
            <person name="Baker S.E."/>
        </authorList>
    </citation>
    <scope>NUCLEOTIDE SEQUENCE [LARGE SCALE GENOMIC DNA]</scope>
    <source>
        <strain evidence="2">ATCC 56765 / BCRC 32924 / NRRL 11460 / Rut C-30</strain>
    </source>
</reference>
<dbReference type="AlphaFoldDB" id="A0A024RZW2"/>
<dbReference type="HOGENOM" id="CLU_3015892_0_0_1"/>
<organism evidence="1 2">
    <name type="scientific">Hypocrea jecorina (strain ATCC 56765 / BCRC 32924 / NRRL 11460 / Rut C-30)</name>
    <name type="common">Trichoderma reesei</name>
    <dbReference type="NCBI Taxonomy" id="1344414"/>
    <lineage>
        <taxon>Eukaryota</taxon>
        <taxon>Fungi</taxon>
        <taxon>Dikarya</taxon>
        <taxon>Ascomycota</taxon>
        <taxon>Pezizomycotina</taxon>
        <taxon>Sordariomycetes</taxon>
        <taxon>Hypocreomycetidae</taxon>
        <taxon>Hypocreales</taxon>
        <taxon>Hypocreaceae</taxon>
        <taxon>Trichoderma</taxon>
    </lineage>
</organism>
<accession>A0A024RZW2</accession>
<dbReference type="KEGG" id="trr:M419DRAFT_120522"/>
<name>A0A024RZW2_HYPJR</name>
<gene>
    <name evidence="1" type="ORF">M419DRAFT_120522</name>
</gene>
<dbReference type="Proteomes" id="UP000024376">
    <property type="component" value="Unassembled WGS sequence"/>
</dbReference>
<protein>
    <submittedName>
        <fullName evidence="1">Uncharacterized protein</fullName>
    </submittedName>
</protein>
<evidence type="ECO:0000313" key="2">
    <source>
        <dbReference type="Proteomes" id="UP000024376"/>
    </source>
</evidence>
<proteinExistence type="predicted"/>
<dbReference type="EMBL" id="KI911161">
    <property type="protein sequence ID" value="ETR98684.1"/>
    <property type="molecule type" value="Genomic_DNA"/>
</dbReference>